<accession>A0ACC1J9Z2</accession>
<dbReference type="EMBL" id="JANBPW010001753">
    <property type="protein sequence ID" value="KAJ1943249.1"/>
    <property type="molecule type" value="Genomic_DNA"/>
</dbReference>
<keyword evidence="2" id="KW-1185">Reference proteome</keyword>
<evidence type="ECO:0000313" key="2">
    <source>
        <dbReference type="Proteomes" id="UP001150603"/>
    </source>
</evidence>
<evidence type="ECO:0000313" key="1">
    <source>
        <dbReference type="EMBL" id="KAJ1943249.1"/>
    </source>
</evidence>
<comment type="caution">
    <text evidence="1">The sequence shown here is derived from an EMBL/GenBank/DDBJ whole genome shotgun (WGS) entry which is preliminary data.</text>
</comment>
<organism evidence="1 2">
    <name type="scientific">Linderina macrospora</name>
    <dbReference type="NCBI Taxonomy" id="4868"/>
    <lineage>
        <taxon>Eukaryota</taxon>
        <taxon>Fungi</taxon>
        <taxon>Fungi incertae sedis</taxon>
        <taxon>Zoopagomycota</taxon>
        <taxon>Kickxellomycotina</taxon>
        <taxon>Kickxellomycetes</taxon>
        <taxon>Kickxellales</taxon>
        <taxon>Kickxellaceae</taxon>
        <taxon>Linderina</taxon>
    </lineage>
</organism>
<sequence>MLEIYGFGDLQDTCGASARWSMADDCLRRGLILPAAISASLCLLASARAWQLMHTHSAVDQTQTTALRRPAGKVTVHDRRSLHGFAVVLASIAQFGCFAAWQYSTEQVPVDDGGSLLVLSMLFTSMLVMMCVVYCLGKYINSRDRLSIAGVFPGQITMLVSVQLLVGLAEVYFALFTDTHADVPMWGKDATLATKYLVTSTMLSLMLLVLLLCVQRRALYIRPDNTSSTALNMQVSTDATNDTPLTPSRSVRISQLVDSPEHSVSWLGSLLFTWPTGILSKGARGQLDNIDLYNTQDIEQPIESWGRFQEHRSAGRTLTISLLLTFWRELTQQAVLSVIACLMR</sequence>
<gene>
    <name evidence="1" type="ORF">FBU59_002968</name>
</gene>
<protein>
    <submittedName>
        <fullName evidence="1">Uncharacterized protein</fullName>
    </submittedName>
</protein>
<reference evidence="1" key="1">
    <citation type="submission" date="2022-07" db="EMBL/GenBank/DDBJ databases">
        <title>Phylogenomic reconstructions and comparative analyses of Kickxellomycotina fungi.</title>
        <authorList>
            <person name="Reynolds N.K."/>
            <person name="Stajich J.E."/>
            <person name="Barry K."/>
            <person name="Grigoriev I.V."/>
            <person name="Crous P."/>
            <person name="Smith M.E."/>
        </authorList>
    </citation>
    <scope>NUCLEOTIDE SEQUENCE</scope>
    <source>
        <strain evidence="1">NRRL 5244</strain>
    </source>
</reference>
<dbReference type="Proteomes" id="UP001150603">
    <property type="component" value="Unassembled WGS sequence"/>
</dbReference>
<feature type="non-terminal residue" evidence="1">
    <location>
        <position position="344"/>
    </location>
</feature>
<proteinExistence type="predicted"/>
<name>A0ACC1J9Z2_9FUNG</name>